<dbReference type="EMBL" id="SFCI01000215">
    <property type="protein sequence ID" value="TFY81409.1"/>
    <property type="molecule type" value="Genomic_DNA"/>
</dbReference>
<evidence type="ECO:0008006" key="8">
    <source>
        <dbReference type="Google" id="ProtNLM"/>
    </source>
</evidence>
<comment type="caution">
    <text evidence="6">The sequence shown here is derived from an EMBL/GenBank/DDBJ whole genome shotgun (WGS) entry which is preliminary data.</text>
</comment>
<dbReference type="OrthoDB" id="3340390at2759"/>
<dbReference type="InterPro" id="IPR050816">
    <property type="entry name" value="Flavin-dep_Halogenase_NPB"/>
</dbReference>
<dbReference type="STRING" id="135208.A0A4Z0A683"/>
<dbReference type="PANTHER" id="PTHR43747">
    <property type="entry name" value="FAD-BINDING PROTEIN"/>
    <property type="match status" value="1"/>
</dbReference>
<evidence type="ECO:0000256" key="4">
    <source>
        <dbReference type="ARBA" id="ARBA00049364"/>
    </source>
</evidence>
<dbReference type="Proteomes" id="UP000298061">
    <property type="component" value="Unassembled WGS sequence"/>
</dbReference>
<protein>
    <recommendedName>
        <fullName evidence="8">FAD-binding domain-containing protein</fullName>
    </recommendedName>
</protein>
<feature type="region of interest" description="Disordered" evidence="5">
    <location>
        <begin position="573"/>
        <end position="609"/>
    </location>
</feature>
<name>A0A4Z0A683_9AGAM</name>
<evidence type="ECO:0000256" key="2">
    <source>
        <dbReference type="ARBA" id="ARBA00023002"/>
    </source>
</evidence>
<dbReference type="InterPro" id="IPR036188">
    <property type="entry name" value="FAD/NAD-bd_sf"/>
</dbReference>
<sequence>MSVLPPSHAQILVVGGGPSGSYAAAALAREGFDVVLLEAATFPSPHIMQPGAAMKFNQHKREAYTDFVALGQENASWNVVRSEFDELLLNHAAESGARVFQSTKVTSVHFSPDSNSSLGSSPSPGRPISATWVYTPPSSPDLSSSISTPTEDLSTGTITFDYLIDASGRAGILSTKYHKDRRFNASLKNVAMWGYWSNAGTYGKGTGGEGAPFFQALTDESGWAWFIPLHNGTTSVGIVMDKNALGKRKCSQSSATATPSPSSPSSPPFSSFLWGRASPGSSTDVTTPPSSPFTPHLGSGGGLQSPRVESGGKLVAQYLAALELAPAVKKLIGEHGTMLQSGLPVNDADDDDKMPEKDTETVHTASDYSYSASTYAGAGFRIVGDAGDNFDKAFSFLRPVIQGSADLGPRLSESEVQSALDFCTDLFNPVTQAEYDSVRARMEGLSIREEDVKAVDGAAFSVLPPVTGRKRSGTIDTVMNWLGKVRGGEDSDSPSTNPIPLAVEPPPIIRVDAEEQGKATTPIIQEDTGKGKAVRVPTPDLFDVTTPALAPAQLAAFLQRAQAHPRLVIDTTNISASPSPSSSILPSVGLSPSSSLLPSPHIRDTDADEETRRVLSKINARRVIHHDHNSGVHSLEEETLGGLAARLVRGRLGLARVEEKSNMKEG</sequence>
<comment type="similarity">
    <text evidence="1">Belongs to the flavin-dependent halogenase family.</text>
</comment>
<dbReference type="GO" id="GO:0140907">
    <property type="term" value="F:flavin-dependent halogenase activity"/>
    <property type="evidence" value="ECO:0007669"/>
    <property type="project" value="UniProtKB-ARBA"/>
</dbReference>
<evidence type="ECO:0000313" key="6">
    <source>
        <dbReference type="EMBL" id="TFY81409.1"/>
    </source>
</evidence>
<feature type="region of interest" description="Disordered" evidence="5">
    <location>
        <begin position="339"/>
        <end position="362"/>
    </location>
</feature>
<organism evidence="6 7">
    <name type="scientific">Hericium alpestre</name>
    <dbReference type="NCBI Taxonomy" id="135208"/>
    <lineage>
        <taxon>Eukaryota</taxon>
        <taxon>Fungi</taxon>
        <taxon>Dikarya</taxon>
        <taxon>Basidiomycota</taxon>
        <taxon>Agaricomycotina</taxon>
        <taxon>Agaricomycetes</taxon>
        <taxon>Russulales</taxon>
        <taxon>Hericiaceae</taxon>
        <taxon>Hericium</taxon>
    </lineage>
</organism>
<reference evidence="6 7" key="1">
    <citation type="submission" date="2019-02" db="EMBL/GenBank/DDBJ databases">
        <title>Genome sequencing of the rare red list fungi Hericium alpestre (H. flagellum).</title>
        <authorList>
            <person name="Buettner E."/>
            <person name="Kellner H."/>
        </authorList>
    </citation>
    <scope>NUCLEOTIDE SEQUENCE [LARGE SCALE GENOMIC DNA]</scope>
    <source>
        <strain evidence="6 7">DSM 108284</strain>
    </source>
</reference>
<keyword evidence="2" id="KW-0560">Oxidoreductase</keyword>
<dbReference type="GO" id="GO:0004497">
    <property type="term" value="F:monooxygenase activity"/>
    <property type="evidence" value="ECO:0007669"/>
    <property type="project" value="UniProtKB-KW"/>
</dbReference>
<dbReference type="Pfam" id="PF13450">
    <property type="entry name" value="NAD_binding_8"/>
    <property type="match status" value="1"/>
</dbReference>
<evidence type="ECO:0000313" key="7">
    <source>
        <dbReference type="Proteomes" id="UP000298061"/>
    </source>
</evidence>
<dbReference type="SUPFAM" id="SSF51905">
    <property type="entry name" value="FAD/NAD(P)-binding domain"/>
    <property type="match status" value="1"/>
</dbReference>
<comment type="catalytic activity">
    <reaction evidence="4">
        <text>melleolide F + FADH2 + chloride + O2 = 6'-chloromelleolide F + FAD + 2 H2O + H(+)</text>
        <dbReference type="Rhea" id="RHEA:67160"/>
        <dbReference type="ChEBI" id="CHEBI:15377"/>
        <dbReference type="ChEBI" id="CHEBI:15378"/>
        <dbReference type="ChEBI" id="CHEBI:15379"/>
        <dbReference type="ChEBI" id="CHEBI:17996"/>
        <dbReference type="ChEBI" id="CHEBI:57692"/>
        <dbReference type="ChEBI" id="CHEBI:58307"/>
        <dbReference type="ChEBI" id="CHEBI:167712"/>
        <dbReference type="ChEBI" id="CHEBI:167713"/>
    </reaction>
    <physiologicalReaction direction="left-to-right" evidence="4">
        <dbReference type="Rhea" id="RHEA:67161"/>
    </physiologicalReaction>
</comment>
<feature type="region of interest" description="Disordered" evidence="5">
    <location>
        <begin position="250"/>
        <end position="306"/>
    </location>
</feature>
<evidence type="ECO:0000256" key="1">
    <source>
        <dbReference type="ARBA" id="ARBA00005706"/>
    </source>
</evidence>
<dbReference type="Pfam" id="PF04820">
    <property type="entry name" value="Trp_halogenase"/>
    <property type="match status" value="1"/>
</dbReference>
<keyword evidence="7" id="KW-1185">Reference proteome</keyword>
<dbReference type="PRINTS" id="PR00420">
    <property type="entry name" value="RNGMNOXGNASE"/>
</dbReference>
<feature type="compositionally biased region" description="Low complexity" evidence="5">
    <location>
        <begin position="268"/>
        <end position="288"/>
    </location>
</feature>
<accession>A0A4Z0A683</accession>
<dbReference type="PANTHER" id="PTHR43747:SF5">
    <property type="entry name" value="FAD-BINDING DOMAIN-CONTAINING PROTEIN"/>
    <property type="match status" value="1"/>
</dbReference>
<dbReference type="InterPro" id="IPR006905">
    <property type="entry name" value="Flavin_halogenase"/>
</dbReference>
<evidence type="ECO:0000256" key="3">
    <source>
        <dbReference type="ARBA" id="ARBA00023033"/>
    </source>
</evidence>
<gene>
    <name evidence="6" type="ORF">EWM64_g2604</name>
</gene>
<evidence type="ECO:0000256" key="5">
    <source>
        <dbReference type="SAM" id="MobiDB-lite"/>
    </source>
</evidence>
<keyword evidence="3" id="KW-0503">Monooxygenase</keyword>
<dbReference type="AlphaFoldDB" id="A0A4Z0A683"/>
<dbReference type="Gene3D" id="3.50.50.60">
    <property type="entry name" value="FAD/NAD(P)-binding domain"/>
    <property type="match status" value="1"/>
</dbReference>
<proteinExistence type="inferred from homology"/>
<dbReference type="GO" id="GO:0044550">
    <property type="term" value="P:secondary metabolite biosynthetic process"/>
    <property type="evidence" value="ECO:0007669"/>
    <property type="project" value="UniProtKB-ARBA"/>
</dbReference>
<feature type="compositionally biased region" description="Low complexity" evidence="5">
    <location>
        <begin position="575"/>
        <end position="600"/>
    </location>
</feature>